<dbReference type="Gene3D" id="1.10.287.130">
    <property type="match status" value="1"/>
</dbReference>
<dbReference type="EMBL" id="MHMQ01000003">
    <property type="protein sequence ID" value="OGZ31340.1"/>
    <property type="molecule type" value="Genomic_DNA"/>
</dbReference>
<dbReference type="PANTHER" id="PTHR43711">
    <property type="entry name" value="TWO-COMPONENT HISTIDINE KINASE"/>
    <property type="match status" value="1"/>
</dbReference>
<feature type="transmembrane region" description="Helical" evidence="7">
    <location>
        <begin position="35"/>
        <end position="54"/>
    </location>
</feature>
<dbReference type="Gene3D" id="3.30.565.10">
    <property type="entry name" value="Histidine kinase-like ATPase, C-terminal domain"/>
    <property type="match status" value="1"/>
</dbReference>
<dbReference type="SUPFAM" id="SSF47384">
    <property type="entry name" value="Homodimeric domain of signal transducing histidine kinase"/>
    <property type="match status" value="1"/>
</dbReference>
<keyword evidence="6" id="KW-0902">Two-component regulatory system</keyword>
<dbReference type="CDD" id="cd00082">
    <property type="entry name" value="HisKA"/>
    <property type="match status" value="1"/>
</dbReference>
<keyword evidence="7" id="KW-0472">Membrane</keyword>
<accession>A0A1G2F121</accession>
<dbReference type="Proteomes" id="UP000177486">
    <property type="component" value="Unassembled WGS sequence"/>
</dbReference>
<dbReference type="SMART" id="SM00388">
    <property type="entry name" value="HisKA"/>
    <property type="match status" value="1"/>
</dbReference>
<keyword evidence="7" id="KW-1133">Transmembrane helix</keyword>
<dbReference type="InterPro" id="IPR003661">
    <property type="entry name" value="HisK_dim/P_dom"/>
</dbReference>
<feature type="domain" description="Histidine kinase" evidence="8">
    <location>
        <begin position="140"/>
        <end position="359"/>
    </location>
</feature>
<dbReference type="AlphaFoldDB" id="A0A1G2F121"/>
<dbReference type="InterPro" id="IPR036890">
    <property type="entry name" value="HATPase_C_sf"/>
</dbReference>
<dbReference type="SUPFAM" id="SSF55874">
    <property type="entry name" value="ATPase domain of HSP90 chaperone/DNA topoisomerase II/histidine kinase"/>
    <property type="match status" value="1"/>
</dbReference>
<evidence type="ECO:0000256" key="7">
    <source>
        <dbReference type="SAM" id="Phobius"/>
    </source>
</evidence>
<organism evidence="9 10">
    <name type="scientific">Candidatus Niyogibacteria bacterium RIFCSPLOWO2_01_FULL_45_48</name>
    <dbReference type="NCBI Taxonomy" id="1801724"/>
    <lineage>
        <taxon>Bacteria</taxon>
        <taxon>Candidatus Niyogiibacteriota</taxon>
    </lineage>
</organism>
<evidence type="ECO:0000256" key="6">
    <source>
        <dbReference type="ARBA" id="ARBA00023012"/>
    </source>
</evidence>
<sequence>MPAIGGHCRMVLFYNRRFSVSSGLFLRQSGVSGAFYFRVNICAGMAVFKFLGALNVKKRCDVAGVGLWQCPHFLFIIMGTVIIAAILATDIVARRYTEPEIAALVVLLVSALLFIIGHIIVRSFENVVEASRMKSEFVSIISHELRSPLSAVKWSLDLLKSEPAYAEKANDSYSIISMIGEQNEKMIHLVNTLLEVRRVEDKKIDLAPEKISLREITEKTLRDLDSFARASNVTPDLNFGSDGIVFADPKKIGFVVASLTENALRYSPGGTSVKIEIFRKSGKIFWRISDHGPGIPEEDREMIFSRFFRSHNVFRYRSGGLGVGLFVSRAYIKASGGEMGFFSKNKKGSVFWFSLPELKVKG</sequence>
<dbReference type="Pfam" id="PF00512">
    <property type="entry name" value="HisKA"/>
    <property type="match status" value="1"/>
</dbReference>
<proteinExistence type="predicted"/>
<dbReference type="PRINTS" id="PR00344">
    <property type="entry name" value="BCTRLSENSOR"/>
</dbReference>
<protein>
    <recommendedName>
        <fullName evidence="2">histidine kinase</fullName>
        <ecNumber evidence="2">2.7.13.3</ecNumber>
    </recommendedName>
</protein>
<keyword evidence="7" id="KW-0812">Transmembrane</keyword>
<feature type="transmembrane region" description="Helical" evidence="7">
    <location>
        <begin position="101"/>
        <end position="121"/>
    </location>
</feature>
<evidence type="ECO:0000256" key="5">
    <source>
        <dbReference type="ARBA" id="ARBA00022777"/>
    </source>
</evidence>
<dbReference type="InterPro" id="IPR004358">
    <property type="entry name" value="Sig_transdc_His_kin-like_C"/>
</dbReference>
<keyword evidence="3" id="KW-0597">Phosphoprotein</keyword>
<dbReference type="EC" id="2.7.13.3" evidence="2"/>
<dbReference type="Pfam" id="PF02518">
    <property type="entry name" value="HATPase_c"/>
    <property type="match status" value="1"/>
</dbReference>
<evidence type="ECO:0000256" key="1">
    <source>
        <dbReference type="ARBA" id="ARBA00000085"/>
    </source>
</evidence>
<keyword evidence="5" id="KW-0418">Kinase</keyword>
<evidence type="ECO:0000313" key="10">
    <source>
        <dbReference type="Proteomes" id="UP000177486"/>
    </source>
</evidence>
<reference evidence="9 10" key="1">
    <citation type="journal article" date="2016" name="Nat. Commun.">
        <title>Thousands of microbial genomes shed light on interconnected biogeochemical processes in an aquifer system.</title>
        <authorList>
            <person name="Anantharaman K."/>
            <person name="Brown C.T."/>
            <person name="Hug L.A."/>
            <person name="Sharon I."/>
            <person name="Castelle C.J."/>
            <person name="Probst A.J."/>
            <person name="Thomas B.C."/>
            <person name="Singh A."/>
            <person name="Wilkins M.J."/>
            <person name="Karaoz U."/>
            <person name="Brodie E.L."/>
            <person name="Williams K.H."/>
            <person name="Hubbard S.S."/>
            <person name="Banfield J.F."/>
        </authorList>
    </citation>
    <scope>NUCLEOTIDE SEQUENCE [LARGE SCALE GENOMIC DNA]</scope>
</reference>
<dbReference type="PROSITE" id="PS50109">
    <property type="entry name" value="HIS_KIN"/>
    <property type="match status" value="1"/>
</dbReference>
<dbReference type="InterPro" id="IPR050736">
    <property type="entry name" value="Sensor_HK_Regulatory"/>
</dbReference>
<dbReference type="CDD" id="cd00075">
    <property type="entry name" value="HATPase"/>
    <property type="match status" value="1"/>
</dbReference>
<comment type="caution">
    <text evidence="9">The sequence shown here is derived from an EMBL/GenBank/DDBJ whole genome shotgun (WGS) entry which is preliminary data.</text>
</comment>
<dbReference type="InterPro" id="IPR036097">
    <property type="entry name" value="HisK_dim/P_sf"/>
</dbReference>
<evidence type="ECO:0000256" key="4">
    <source>
        <dbReference type="ARBA" id="ARBA00022679"/>
    </source>
</evidence>
<evidence type="ECO:0000256" key="2">
    <source>
        <dbReference type="ARBA" id="ARBA00012438"/>
    </source>
</evidence>
<dbReference type="GO" id="GO:0000155">
    <property type="term" value="F:phosphorelay sensor kinase activity"/>
    <property type="evidence" value="ECO:0007669"/>
    <property type="project" value="InterPro"/>
</dbReference>
<feature type="transmembrane region" description="Helical" evidence="7">
    <location>
        <begin position="66"/>
        <end position="89"/>
    </location>
</feature>
<gene>
    <name evidence="9" type="ORF">A2931_03145</name>
</gene>
<evidence type="ECO:0000256" key="3">
    <source>
        <dbReference type="ARBA" id="ARBA00022553"/>
    </source>
</evidence>
<keyword evidence="4" id="KW-0808">Transferase</keyword>
<dbReference type="InterPro" id="IPR005467">
    <property type="entry name" value="His_kinase_dom"/>
</dbReference>
<evidence type="ECO:0000259" key="8">
    <source>
        <dbReference type="PROSITE" id="PS50109"/>
    </source>
</evidence>
<comment type="catalytic activity">
    <reaction evidence="1">
        <text>ATP + protein L-histidine = ADP + protein N-phospho-L-histidine.</text>
        <dbReference type="EC" id="2.7.13.3"/>
    </reaction>
</comment>
<dbReference type="PANTHER" id="PTHR43711:SF1">
    <property type="entry name" value="HISTIDINE KINASE 1"/>
    <property type="match status" value="1"/>
</dbReference>
<name>A0A1G2F121_9BACT</name>
<dbReference type="InterPro" id="IPR003594">
    <property type="entry name" value="HATPase_dom"/>
</dbReference>
<evidence type="ECO:0000313" key="9">
    <source>
        <dbReference type="EMBL" id="OGZ31340.1"/>
    </source>
</evidence>
<dbReference type="SMART" id="SM00387">
    <property type="entry name" value="HATPase_c"/>
    <property type="match status" value="1"/>
</dbReference>